<dbReference type="InterPro" id="IPR011701">
    <property type="entry name" value="MFS"/>
</dbReference>
<feature type="transmembrane region" description="Helical" evidence="5">
    <location>
        <begin position="38"/>
        <end position="63"/>
    </location>
</feature>
<dbReference type="InterPro" id="IPR020846">
    <property type="entry name" value="MFS_dom"/>
</dbReference>
<proteinExistence type="predicted"/>
<sequence length="138" mass="13509">MADAPGIASRWARGRVGGILLTMGAGACLALPSAPAGAATAVLLVAGFGLAGAMSSVAVTTVMEMAPADRRGGTLGIMNAVVTTAGLLAPTLIGRLVDLHGASGYQYAVLITGGLLLLGGIAAVTLIDPDRDARLLSA</sequence>
<dbReference type="SUPFAM" id="SSF103473">
    <property type="entry name" value="MFS general substrate transporter"/>
    <property type="match status" value="1"/>
</dbReference>
<name>A0ABU8UFH8_9ACTN</name>
<evidence type="ECO:0000256" key="2">
    <source>
        <dbReference type="ARBA" id="ARBA00022692"/>
    </source>
</evidence>
<evidence type="ECO:0000256" key="5">
    <source>
        <dbReference type="SAM" id="Phobius"/>
    </source>
</evidence>
<evidence type="ECO:0000313" key="7">
    <source>
        <dbReference type="EMBL" id="MEJ8646266.1"/>
    </source>
</evidence>
<organism evidence="7 8">
    <name type="scientific">Streptomyces caledonius</name>
    <dbReference type="NCBI Taxonomy" id="3134107"/>
    <lineage>
        <taxon>Bacteria</taxon>
        <taxon>Bacillati</taxon>
        <taxon>Actinomycetota</taxon>
        <taxon>Actinomycetes</taxon>
        <taxon>Kitasatosporales</taxon>
        <taxon>Streptomycetaceae</taxon>
        <taxon>Streptomyces</taxon>
    </lineage>
</organism>
<gene>
    <name evidence="7" type="ORF">WKI68_43510</name>
</gene>
<evidence type="ECO:0000259" key="6">
    <source>
        <dbReference type="PROSITE" id="PS50850"/>
    </source>
</evidence>
<comment type="subcellular location">
    <subcellularLocation>
        <location evidence="1">Cell membrane</location>
        <topology evidence="1">Multi-pass membrane protein</topology>
    </subcellularLocation>
</comment>
<evidence type="ECO:0000256" key="1">
    <source>
        <dbReference type="ARBA" id="ARBA00004651"/>
    </source>
</evidence>
<keyword evidence="3 5" id="KW-1133">Transmembrane helix</keyword>
<dbReference type="Gene3D" id="1.20.1250.20">
    <property type="entry name" value="MFS general substrate transporter like domains"/>
    <property type="match status" value="1"/>
</dbReference>
<dbReference type="EMBL" id="JBBKAM010000004">
    <property type="protein sequence ID" value="MEJ8646266.1"/>
    <property type="molecule type" value="Genomic_DNA"/>
</dbReference>
<evidence type="ECO:0000256" key="4">
    <source>
        <dbReference type="ARBA" id="ARBA00023136"/>
    </source>
</evidence>
<keyword evidence="8" id="KW-1185">Reference proteome</keyword>
<accession>A0ABU8UFH8</accession>
<dbReference type="Proteomes" id="UP001382904">
    <property type="component" value="Unassembled WGS sequence"/>
</dbReference>
<dbReference type="Pfam" id="PF07690">
    <property type="entry name" value="MFS_1"/>
    <property type="match status" value="1"/>
</dbReference>
<feature type="transmembrane region" description="Helical" evidence="5">
    <location>
        <begin position="75"/>
        <end position="93"/>
    </location>
</feature>
<keyword evidence="2 5" id="KW-0812">Transmembrane</keyword>
<feature type="domain" description="Major facilitator superfamily (MFS) profile" evidence="6">
    <location>
        <begin position="1"/>
        <end position="138"/>
    </location>
</feature>
<dbReference type="PROSITE" id="PS50850">
    <property type="entry name" value="MFS"/>
    <property type="match status" value="1"/>
</dbReference>
<reference evidence="7 8" key="1">
    <citation type="submission" date="2024-03" db="EMBL/GenBank/DDBJ databases">
        <title>Novel Streptomyces species of biotechnological and ecological value are a feature of Machair soil.</title>
        <authorList>
            <person name="Prole J.R."/>
            <person name="Goodfellow M."/>
            <person name="Allenby N."/>
            <person name="Ward A.C."/>
        </authorList>
    </citation>
    <scope>NUCLEOTIDE SEQUENCE [LARGE SCALE GENOMIC DNA]</scope>
    <source>
        <strain evidence="7 8">MS1.HAVA.3</strain>
    </source>
</reference>
<evidence type="ECO:0000256" key="3">
    <source>
        <dbReference type="ARBA" id="ARBA00022989"/>
    </source>
</evidence>
<comment type="caution">
    <text evidence="7">The sequence shown here is derived from an EMBL/GenBank/DDBJ whole genome shotgun (WGS) entry which is preliminary data.</text>
</comment>
<keyword evidence="4 5" id="KW-0472">Membrane</keyword>
<dbReference type="InterPro" id="IPR036259">
    <property type="entry name" value="MFS_trans_sf"/>
</dbReference>
<evidence type="ECO:0000313" key="8">
    <source>
        <dbReference type="Proteomes" id="UP001382904"/>
    </source>
</evidence>
<feature type="transmembrane region" description="Helical" evidence="5">
    <location>
        <begin position="12"/>
        <end position="32"/>
    </location>
</feature>
<protein>
    <submittedName>
        <fullName evidence="7">MFS transporter</fullName>
    </submittedName>
</protein>
<feature type="transmembrane region" description="Helical" evidence="5">
    <location>
        <begin position="105"/>
        <end position="127"/>
    </location>
</feature>